<evidence type="ECO:0000313" key="2">
    <source>
        <dbReference type="Proteomes" id="UP000078124"/>
    </source>
</evidence>
<dbReference type="EMBL" id="FLAC01000031">
    <property type="protein sequence ID" value="SAQ11555.1"/>
    <property type="molecule type" value="Genomic_DNA"/>
</dbReference>
<dbReference type="RefSeq" id="WP_258173708.1">
    <property type="nucleotide sequence ID" value="NZ_FLAC01000031.1"/>
</dbReference>
<dbReference type="AlphaFoldDB" id="A0A8G2A1W0"/>
<evidence type="ECO:0000313" key="1">
    <source>
        <dbReference type="EMBL" id="SAQ11555.1"/>
    </source>
</evidence>
<accession>A0A8G2A1W0</accession>
<gene>
    <name evidence="1" type="ORF">SAMEA2273876_05130</name>
</gene>
<sequence>MAYVPPVGETTDPDIFLENVKRADELVNGSAGTVADRGGEPLDTWREMMAKNDEIRQNLIPLSRQYMTLADAQADIANIPESSTTYYRSPDDSALAIEVINNSGTLEATGRKMPAQAAVDDALAGVSALNLLITDSYLPQGFSAAITDPEGNAAALINDGGGFEVPELIVGDSSSAGEDMPVYVEAHTDDEGNLALGIRDDGVVETPDLLAGSISISKDDLPDWSMAFTDEKNNVALGIRTGGEVEAAELLTAGVDLKKTELPGWSVAWTDKNGNIAMGIRDDGSVYPEYDDNGVVEFSAADTDVIAILGDSYTDSLFTLKDKSYISKLSSLLDYRFKNFGVSGNTAPAINQRLVSHSVYFDGKTFAQMNAKYAIIMTYANDAAKYIAQSMEYYAYNMSRLIDSVMAYGAIPIVVAEWNITNQAAAQLKAICESRGIKYIFNGSLMKEVGNLVVSPFHQGHPCTRTNGVIWVSMHEELKRLLPANRSIKIYRQRPTFSPSSDADMLFSDRIDLLKKWKEIGVPHRSLPDNIAQYFEEMNGRGDVRDWTFRPDEYDQLGAAGVAFTDRLLVNVTYPNGATGLSQAGFILECAGAVDIYIRNMLDVASNIGDAVNTDYLAKYKNPPGAWKKVGSGSGEYIFSDALEMVMSGRQIQVMLKSTAGSLMNIRARYAEKYQSAAWPALPGYTPVSVLHGETFESLASWNVSGVTSIIPLDQVNTPRNLAYNGPLATVASLMTGSVMKKTIGITSPADRDITQPLTLQVELWGRYFPKAFLDNSIYNLDPAQVVDSSQPGNTFPVASPITSDTCDFRTVTLRSAFGASMNLPNTITQRDFTGLFWKPMRFILEIPPYETVSQITLEITSDSDYIQLAKIFIKEVK</sequence>
<dbReference type="CDD" id="cd00229">
    <property type="entry name" value="SGNH_hydrolase"/>
    <property type="match status" value="1"/>
</dbReference>
<keyword evidence="1" id="KW-0966">Cell projection</keyword>
<proteinExistence type="predicted"/>
<dbReference type="GO" id="GO:0016788">
    <property type="term" value="F:hydrolase activity, acting on ester bonds"/>
    <property type="evidence" value="ECO:0007669"/>
    <property type="project" value="UniProtKB-ARBA"/>
</dbReference>
<protein>
    <submittedName>
        <fullName evidence="1">Flagellar biosynthesis, cell-distal portion of basal-body rod</fullName>
    </submittedName>
</protein>
<dbReference type="InterPro" id="IPR036514">
    <property type="entry name" value="SGNH_hydro_sf"/>
</dbReference>
<comment type="caution">
    <text evidence="1">The sequence shown here is derived from an EMBL/GenBank/DDBJ whole genome shotgun (WGS) entry which is preliminary data.</text>
</comment>
<reference evidence="1 2" key="1">
    <citation type="submission" date="2016-05" db="EMBL/GenBank/DDBJ databases">
        <authorList>
            <consortium name="Pathogen Informatics"/>
        </authorList>
    </citation>
    <scope>NUCLEOTIDE SEQUENCE [LARGE SCALE GENOMIC DNA]</scope>
    <source>
        <strain evidence="1 2">2880STDY5682802</strain>
    </source>
</reference>
<dbReference type="Proteomes" id="UP000078124">
    <property type="component" value="Unassembled WGS sequence"/>
</dbReference>
<dbReference type="Gene3D" id="3.40.50.1110">
    <property type="entry name" value="SGNH hydrolase"/>
    <property type="match status" value="1"/>
</dbReference>
<keyword evidence="1" id="KW-0282">Flagellum</keyword>
<organism evidence="1 2">
    <name type="scientific">Raoultella planticola</name>
    <name type="common">Klebsiella planticola</name>
    <dbReference type="NCBI Taxonomy" id="575"/>
    <lineage>
        <taxon>Bacteria</taxon>
        <taxon>Pseudomonadati</taxon>
        <taxon>Pseudomonadota</taxon>
        <taxon>Gammaproteobacteria</taxon>
        <taxon>Enterobacterales</taxon>
        <taxon>Enterobacteriaceae</taxon>
        <taxon>Klebsiella/Raoultella group</taxon>
        <taxon>Raoultella</taxon>
    </lineage>
</organism>
<keyword evidence="1" id="KW-0969">Cilium</keyword>
<dbReference type="SUPFAM" id="SSF52266">
    <property type="entry name" value="SGNH hydrolase"/>
    <property type="match status" value="1"/>
</dbReference>
<name>A0A8G2A1W0_RAOPL</name>